<organism evidence="1 2">
    <name type="scientific">Dactylosporangium aurantiacum</name>
    <dbReference type="NCBI Taxonomy" id="35754"/>
    <lineage>
        <taxon>Bacteria</taxon>
        <taxon>Bacillati</taxon>
        <taxon>Actinomycetota</taxon>
        <taxon>Actinomycetes</taxon>
        <taxon>Micromonosporales</taxon>
        <taxon>Micromonosporaceae</taxon>
        <taxon>Dactylosporangium</taxon>
    </lineage>
</organism>
<dbReference type="Proteomes" id="UP001058003">
    <property type="component" value="Chromosome"/>
</dbReference>
<sequence>MTRTLNRLGDRMLSALLPTAKASACVGDSAGYCVYRYTGCGGSQCYQYYQCGAYCRVYQGGVGGQLINSWKGCC</sequence>
<dbReference type="KEGG" id="daur:Daura_23835"/>
<keyword evidence="2" id="KW-1185">Reference proteome</keyword>
<protein>
    <submittedName>
        <fullName evidence="1">Uncharacterized protein</fullName>
    </submittedName>
</protein>
<reference evidence="1" key="1">
    <citation type="submission" date="2021-04" db="EMBL/GenBank/DDBJ databases">
        <title>Dactylosporangium aurantiacum NRRL B-8018 full assembly.</title>
        <authorList>
            <person name="Hartkoorn R.C."/>
            <person name="Beaudoing E."/>
            <person name="Hot D."/>
        </authorList>
    </citation>
    <scope>NUCLEOTIDE SEQUENCE</scope>
    <source>
        <strain evidence="1">NRRL B-8018</strain>
    </source>
</reference>
<name>A0A9Q9MH15_9ACTN</name>
<proteinExistence type="predicted"/>
<evidence type="ECO:0000313" key="1">
    <source>
        <dbReference type="EMBL" id="UWZ58928.1"/>
    </source>
</evidence>
<evidence type="ECO:0000313" key="2">
    <source>
        <dbReference type="Proteomes" id="UP001058003"/>
    </source>
</evidence>
<accession>A0A9Q9MH15</accession>
<dbReference type="OrthoDB" id="3402080at2"/>
<dbReference type="RefSeq" id="WP_156089823.1">
    <property type="nucleotide sequence ID" value="NZ_CP073767.1"/>
</dbReference>
<dbReference type="EMBL" id="CP073767">
    <property type="protein sequence ID" value="UWZ58928.1"/>
    <property type="molecule type" value="Genomic_DNA"/>
</dbReference>
<dbReference type="AlphaFoldDB" id="A0A9Q9MH15"/>
<gene>
    <name evidence="1" type="ORF">Daura_23835</name>
</gene>